<organism evidence="1 2">
    <name type="scientific">Streptomyces spongiae</name>
    <dbReference type="NCBI Taxonomy" id="565072"/>
    <lineage>
        <taxon>Bacteria</taxon>
        <taxon>Bacillati</taxon>
        <taxon>Actinomycetota</taxon>
        <taxon>Actinomycetes</taxon>
        <taxon>Kitasatosporales</taxon>
        <taxon>Streptomycetaceae</taxon>
        <taxon>Streptomyces</taxon>
    </lineage>
</organism>
<dbReference type="AlphaFoldDB" id="A0A5N8XE92"/>
<accession>A0A5N8XE92</accession>
<dbReference type="Proteomes" id="UP000400924">
    <property type="component" value="Unassembled WGS sequence"/>
</dbReference>
<dbReference type="EMBL" id="VJZC01000055">
    <property type="protein sequence ID" value="MPY57749.1"/>
    <property type="molecule type" value="Genomic_DNA"/>
</dbReference>
<dbReference type="RefSeq" id="WP_152771341.1">
    <property type="nucleotide sequence ID" value="NZ_VJZC01000055.1"/>
</dbReference>
<sequence>MKELNELGETRAYALVARLLDDPVTRNIGARLARAACHLWRAAPVELLPLLVRYRGPELGPAFEAAFTTASISREAMRAHGALLRGVAFTPYPRPHSPRTRRPSVSAYDSASATALLTAKPIGVIRLDRAPEIFGALLDAGPLTFRQAAQLYNLTFRLPGRSQAQCAALWLRHAGPGALPRLLAHMTPYLDDYGIGEYCLHGLAQMGQQASAALPAVTALIDRRTRIPCNDSTPDAEMELDERLLAAALSARRAMSSRPAPDAA</sequence>
<evidence type="ECO:0000313" key="1">
    <source>
        <dbReference type="EMBL" id="MPY57749.1"/>
    </source>
</evidence>
<comment type="caution">
    <text evidence="1">The sequence shown here is derived from an EMBL/GenBank/DDBJ whole genome shotgun (WGS) entry which is preliminary data.</text>
</comment>
<proteinExistence type="predicted"/>
<reference evidence="1 2" key="1">
    <citation type="submission" date="2019-07" db="EMBL/GenBank/DDBJ databases">
        <title>New species of Amycolatopsis and Streptomyces.</title>
        <authorList>
            <person name="Duangmal K."/>
            <person name="Teo W.F.A."/>
            <person name="Lipun K."/>
        </authorList>
    </citation>
    <scope>NUCLEOTIDE SEQUENCE [LARGE SCALE GENOMIC DNA]</scope>
    <source>
        <strain evidence="1 2">NBRC 106415</strain>
    </source>
</reference>
<protein>
    <submittedName>
        <fullName evidence="1">Uncharacterized protein</fullName>
    </submittedName>
</protein>
<gene>
    <name evidence="1" type="ORF">FNH08_11385</name>
</gene>
<evidence type="ECO:0000313" key="2">
    <source>
        <dbReference type="Proteomes" id="UP000400924"/>
    </source>
</evidence>
<keyword evidence="2" id="KW-1185">Reference proteome</keyword>
<dbReference type="OrthoDB" id="3845975at2"/>
<name>A0A5N8XE92_9ACTN</name>